<feature type="region of interest" description="Disordered" evidence="1">
    <location>
        <begin position="40"/>
        <end position="59"/>
    </location>
</feature>
<evidence type="ECO:0000256" key="1">
    <source>
        <dbReference type="SAM" id="MobiDB-lite"/>
    </source>
</evidence>
<dbReference type="Pfam" id="PF15038">
    <property type="entry name" value="Jiraiya"/>
    <property type="match status" value="1"/>
</dbReference>
<feature type="transmembrane region" description="Helical" evidence="2">
    <location>
        <begin position="67"/>
        <end position="89"/>
    </location>
</feature>
<feature type="compositionally biased region" description="Polar residues" evidence="1">
    <location>
        <begin position="47"/>
        <end position="59"/>
    </location>
</feature>
<accession>A0A8S1GTQ8</accession>
<reference evidence="3" key="1">
    <citation type="submission" date="2020-10" db="EMBL/GenBank/DDBJ databases">
        <authorList>
            <person name="Kikuchi T."/>
        </authorList>
    </citation>
    <scope>NUCLEOTIDE SEQUENCE</scope>
    <source>
        <strain evidence="3">NKZ352</strain>
    </source>
</reference>
<gene>
    <name evidence="3" type="ORF">CAUJ_LOCUS2177</name>
</gene>
<keyword evidence="2" id="KW-0472">Membrane</keyword>
<dbReference type="InterPro" id="IPR029201">
    <property type="entry name" value="Jiraiya"/>
</dbReference>
<sequence>MVLATTSTPLRPLPPKISDYILQCEAFPARNNYNKSNGFSTPLERAGSQNSDPESSQPSDRYVKLNIFYLVSMTFASICFAFLAILFAYRPDPIHRQGKLGTTSYNNYVNILRDILHCLDISIVIFSTATFFTNLLQLLFILKFAKRSPPSLCRKYIRKTSFLRVVTYSFWFFSVIAFMAAVLITCMIDNTRSLASRCVGVTLGVSAIFLCFAAMVELGGNTPFRQSFDNYVFIIPAVAVVILVAYVVLKLKETTQSKEKNGRK</sequence>
<dbReference type="Proteomes" id="UP000835052">
    <property type="component" value="Unassembled WGS sequence"/>
</dbReference>
<evidence type="ECO:0000256" key="2">
    <source>
        <dbReference type="SAM" id="Phobius"/>
    </source>
</evidence>
<feature type="transmembrane region" description="Helical" evidence="2">
    <location>
        <begin position="123"/>
        <end position="145"/>
    </location>
</feature>
<name>A0A8S1GTQ8_9PELO</name>
<feature type="transmembrane region" description="Helical" evidence="2">
    <location>
        <begin position="198"/>
        <end position="219"/>
    </location>
</feature>
<keyword evidence="4" id="KW-1185">Reference proteome</keyword>
<dbReference type="OrthoDB" id="5832709at2759"/>
<feature type="transmembrane region" description="Helical" evidence="2">
    <location>
        <begin position="231"/>
        <end position="249"/>
    </location>
</feature>
<evidence type="ECO:0000313" key="3">
    <source>
        <dbReference type="EMBL" id="CAD6186258.1"/>
    </source>
</evidence>
<keyword evidence="2" id="KW-1133">Transmembrane helix</keyword>
<protein>
    <submittedName>
        <fullName evidence="3">Uncharacterized protein</fullName>
    </submittedName>
</protein>
<organism evidence="3 4">
    <name type="scientific">Caenorhabditis auriculariae</name>
    <dbReference type="NCBI Taxonomy" id="2777116"/>
    <lineage>
        <taxon>Eukaryota</taxon>
        <taxon>Metazoa</taxon>
        <taxon>Ecdysozoa</taxon>
        <taxon>Nematoda</taxon>
        <taxon>Chromadorea</taxon>
        <taxon>Rhabditida</taxon>
        <taxon>Rhabditina</taxon>
        <taxon>Rhabditomorpha</taxon>
        <taxon>Rhabditoidea</taxon>
        <taxon>Rhabditidae</taxon>
        <taxon>Peloderinae</taxon>
        <taxon>Caenorhabditis</taxon>
    </lineage>
</organism>
<comment type="caution">
    <text evidence="3">The sequence shown here is derived from an EMBL/GenBank/DDBJ whole genome shotgun (WGS) entry which is preliminary data.</text>
</comment>
<dbReference type="EMBL" id="CAJGYM010000004">
    <property type="protein sequence ID" value="CAD6186258.1"/>
    <property type="molecule type" value="Genomic_DNA"/>
</dbReference>
<dbReference type="AlphaFoldDB" id="A0A8S1GTQ8"/>
<evidence type="ECO:0000313" key="4">
    <source>
        <dbReference type="Proteomes" id="UP000835052"/>
    </source>
</evidence>
<keyword evidence="2" id="KW-0812">Transmembrane</keyword>
<feature type="transmembrane region" description="Helical" evidence="2">
    <location>
        <begin position="165"/>
        <end position="186"/>
    </location>
</feature>
<proteinExistence type="predicted"/>